<organism evidence="2 3">
    <name type="scientific">Nitrosomonas mobilis</name>
    <dbReference type="NCBI Taxonomy" id="51642"/>
    <lineage>
        <taxon>Bacteria</taxon>
        <taxon>Pseudomonadati</taxon>
        <taxon>Pseudomonadota</taxon>
        <taxon>Betaproteobacteria</taxon>
        <taxon>Nitrosomonadales</taxon>
        <taxon>Nitrosomonadaceae</taxon>
        <taxon>Nitrosomonas</taxon>
    </lineage>
</organism>
<evidence type="ECO:0000313" key="3">
    <source>
        <dbReference type="Proteomes" id="UP000198729"/>
    </source>
</evidence>
<protein>
    <submittedName>
        <fullName evidence="2">Uncharacterized protein</fullName>
    </submittedName>
</protein>
<keyword evidence="1" id="KW-0812">Transmembrane</keyword>
<keyword evidence="1" id="KW-1133">Transmembrane helix</keyword>
<dbReference type="AlphaFoldDB" id="A0A1G5SDY9"/>
<reference evidence="2 3" key="1">
    <citation type="submission" date="2016-10" db="EMBL/GenBank/DDBJ databases">
        <authorList>
            <person name="de Groot N.N."/>
        </authorList>
    </citation>
    <scope>NUCLEOTIDE SEQUENCE [LARGE SCALE GENOMIC DNA]</scope>
    <source>
        <strain evidence="2">1</strain>
    </source>
</reference>
<dbReference type="EMBL" id="FMWO01000045">
    <property type="protein sequence ID" value="SCZ85403.1"/>
    <property type="molecule type" value="Genomic_DNA"/>
</dbReference>
<dbReference type="STRING" id="51642.NSMM_380025"/>
<evidence type="ECO:0000256" key="1">
    <source>
        <dbReference type="SAM" id="Phobius"/>
    </source>
</evidence>
<accession>A0A1G5SDY9</accession>
<dbReference type="Proteomes" id="UP000198729">
    <property type="component" value="Unassembled WGS sequence"/>
</dbReference>
<evidence type="ECO:0000313" key="2">
    <source>
        <dbReference type="EMBL" id="SCZ85403.1"/>
    </source>
</evidence>
<proteinExistence type="predicted"/>
<keyword evidence="1" id="KW-0472">Membrane</keyword>
<name>A0A1G5SDY9_9PROT</name>
<dbReference type="RefSeq" id="WP_090285644.1">
    <property type="nucleotide sequence ID" value="NZ_FMWO01000045.1"/>
</dbReference>
<sequence length="140" mass="16578">MDVLSLAIGFLAGVAGTYIFRFFLSDNTQTQKSTPAVIKNDVLSEQLWRIHEKLLKEMQQDLRKPEFQFHREFFVEKKGWNWNRLGLHRHGPCLVYFIEDHIDLPQQLDALAREGLVTKVDEKKGQFQFGEKFAEWLRRK</sequence>
<feature type="transmembrane region" description="Helical" evidence="1">
    <location>
        <begin position="6"/>
        <end position="24"/>
    </location>
</feature>
<dbReference type="OrthoDB" id="8546874at2"/>
<keyword evidence="3" id="KW-1185">Reference proteome</keyword>
<gene>
    <name evidence="2" type="ORF">NSMM_380025</name>
</gene>